<evidence type="ECO:0000256" key="5">
    <source>
        <dbReference type="ARBA" id="ARBA00022725"/>
    </source>
</evidence>
<dbReference type="GO" id="GO:0004984">
    <property type="term" value="F:olfactory receptor activity"/>
    <property type="evidence" value="ECO:0007669"/>
    <property type="project" value="InterPro"/>
</dbReference>
<sequence length="316" mass="34536">LMEAKNQTTAFVMVGLVTHPELQSLLFVVTLVMYVVSLVGNTLISAAVCLDSALHTPMHYFISSLSWVDICYTTVTIPKMLESLLSQGTTISFTGCAAQLYFLDALGTAECFLLAAMAYDRLLAICHPLRYAVLMSTSRCAQLVVGSWASSLLLSLGQTLFIFTLPFCGEHRINHFFCDVPPLLGLACGDTTMNEVAVFVAGMGITLIPSMLIVGSYLHIIATVLKIKSAQGRRKAFSTCSSHLLVITLFYGSASAMYLRPKSTYAPESDKFLALLYCVVTPTLNPIIYSLRSKDINQAVGRVIAYKILRRTRVSV</sequence>
<dbReference type="Gene3D" id="1.20.1070.10">
    <property type="entry name" value="Rhodopsin 7-helix transmembrane proteins"/>
    <property type="match status" value="1"/>
</dbReference>
<dbReference type="Ensembl" id="ENSPSIT00000011008.1">
    <property type="protein sequence ID" value="ENSPSIP00000010952.1"/>
    <property type="gene ID" value="ENSPSIG00000009926.1"/>
</dbReference>
<dbReference type="PRINTS" id="PR00245">
    <property type="entry name" value="OLFACTORYR"/>
</dbReference>
<keyword evidence="5" id="KW-0552">Olfaction</keyword>
<proteinExistence type="predicted"/>
<reference evidence="11" key="3">
    <citation type="submission" date="2025-08" db="UniProtKB">
        <authorList>
            <consortium name="Ensembl"/>
        </authorList>
    </citation>
    <scope>IDENTIFICATION</scope>
</reference>
<evidence type="ECO:0000256" key="9">
    <source>
        <dbReference type="SAM" id="Phobius"/>
    </source>
</evidence>
<keyword evidence="2" id="KW-1003">Cell membrane</keyword>
<dbReference type="GO" id="GO:0005886">
    <property type="term" value="C:plasma membrane"/>
    <property type="evidence" value="ECO:0007669"/>
    <property type="project" value="UniProtKB-SubCell"/>
</dbReference>
<dbReference type="GO" id="GO:0004930">
    <property type="term" value="F:G protein-coupled receptor activity"/>
    <property type="evidence" value="ECO:0007669"/>
    <property type="project" value="InterPro"/>
</dbReference>
<dbReference type="GeneTree" id="ENSGT01150000286970"/>
<reference evidence="11" key="4">
    <citation type="submission" date="2025-09" db="UniProtKB">
        <authorList>
            <consortium name="Ensembl"/>
        </authorList>
    </citation>
    <scope>IDENTIFICATION</scope>
</reference>
<evidence type="ECO:0000313" key="12">
    <source>
        <dbReference type="Proteomes" id="UP000007267"/>
    </source>
</evidence>
<dbReference type="Proteomes" id="UP000007267">
    <property type="component" value="Unassembled WGS sequence"/>
</dbReference>
<evidence type="ECO:0000256" key="1">
    <source>
        <dbReference type="ARBA" id="ARBA00004651"/>
    </source>
</evidence>
<dbReference type="InterPro" id="IPR000276">
    <property type="entry name" value="GPCR_Rhodpsn"/>
</dbReference>
<organism evidence="11 12">
    <name type="scientific">Pelodiscus sinensis</name>
    <name type="common">Chinese softshell turtle</name>
    <name type="synonym">Trionyx sinensis</name>
    <dbReference type="NCBI Taxonomy" id="13735"/>
    <lineage>
        <taxon>Eukaryota</taxon>
        <taxon>Metazoa</taxon>
        <taxon>Chordata</taxon>
        <taxon>Craniata</taxon>
        <taxon>Vertebrata</taxon>
        <taxon>Euteleostomi</taxon>
        <taxon>Archelosauria</taxon>
        <taxon>Testudinata</taxon>
        <taxon>Testudines</taxon>
        <taxon>Cryptodira</taxon>
        <taxon>Trionychia</taxon>
        <taxon>Trionychidae</taxon>
        <taxon>Pelodiscus</taxon>
    </lineage>
</organism>
<keyword evidence="3" id="KW-0716">Sensory transduction</keyword>
<protein>
    <submittedName>
        <fullName evidence="11">Olfactory receptor 10A2-like</fullName>
    </submittedName>
</protein>
<keyword evidence="12" id="KW-1185">Reference proteome</keyword>
<dbReference type="CDD" id="cd15225">
    <property type="entry name" value="7tmA_OR10A-like"/>
    <property type="match status" value="1"/>
</dbReference>
<feature type="transmembrane region" description="Helical" evidence="9">
    <location>
        <begin position="237"/>
        <end position="260"/>
    </location>
</feature>
<dbReference type="PROSITE" id="PS50262">
    <property type="entry name" value="G_PROTEIN_RECEP_F1_2"/>
    <property type="match status" value="1"/>
</dbReference>
<evidence type="ECO:0000259" key="10">
    <source>
        <dbReference type="PROSITE" id="PS50262"/>
    </source>
</evidence>
<comment type="subcellular location">
    <subcellularLocation>
        <location evidence="1">Cell membrane</location>
        <topology evidence="1">Multi-pass membrane protein</topology>
    </subcellularLocation>
</comment>
<keyword evidence="6 9" id="KW-1133">Transmembrane helix</keyword>
<dbReference type="EMBL" id="AGCU01136722">
    <property type="status" value="NOT_ANNOTATED_CDS"/>
    <property type="molecule type" value="Genomic_DNA"/>
</dbReference>
<dbReference type="PRINTS" id="PR00237">
    <property type="entry name" value="GPCRRHODOPSN"/>
</dbReference>
<evidence type="ECO:0000256" key="4">
    <source>
        <dbReference type="ARBA" id="ARBA00022692"/>
    </source>
</evidence>
<dbReference type="Pfam" id="PF13853">
    <property type="entry name" value="7tm_4"/>
    <property type="match status" value="1"/>
</dbReference>
<feature type="transmembrane region" description="Helical" evidence="9">
    <location>
        <begin position="140"/>
        <end position="163"/>
    </location>
</feature>
<feature type="transmembrane region" description="Helical" evidence="9">
    <location>
        <begin position="272"/>
        <end position="291"/>
    </location>
</feature>
<dbReference type="FunFam" id="1.20.1070.10:FF:000001">
    <property type="entry name" value="Olfactory receptor"/>
    <property type="match status" value="1"/>
</dbReference>
<evidence type="ECO:0000256" key="3">
    <source>
        <dbReference type="ARBA" id="ARBA00022606"/>
    </source>
</evidence>
<dbReference type="SUPFAM" id="SSF81321">
    <property type="entry name" value="Family A G protein-coupled receptor-like"/>
    <property type="match status" value="1"/>
</dbReference>
<feature type="transmembrane region" description="Helical" evidence="9">
    <location>
        <begin position="196"/>
        <end position="225"/>
    </location>
</feature>
<evidence type="ECO:0000256" key="7">
    <source>
        <dbReference type="ARBA" id="ARBA00023136"/>
    </source>
</evidence>
<evidence type="ECO:0000256" key="8">
    <source>
        <dbReference type="ARBA" id="ARBA00023224"/>
    </source>
</evidence>
<feature type="transmembrane region" description="Helical" evidence="9">
    <location>
        <begin position="25"/>
        <end position="48"/>
    </location>
</feature>
<dbReference type="InterPro" id="IPR017452">
    <property type="entry name" value="GPCR_Rhodpsn_7TM"/>
</dbReference>
<dbReference type="PANTHER" id="PTHR26453">
    <property type="entry name" value="OLFACTORY RECEPTOR"/>
    <property type="match status" value="1"/>
</dbReference>
<keyword evidence="4 9" id="KW-0812">Transmembrane</keyword>
<name>K7FSE2_PELSI</name>
<evidence type="ECO:0000256" key="6">
    <source>
        <dbReference type="ARBA" id="ARBA00022989"/>
    </source>
</evidence>
<evidence type="ECO:0000256" key="2">
    <source>
        <dbReference type="ARBA" id="ARBA00022475"/>
    </source>
</evidence>
<keyword evidence="8" id="KW-0807">Transducer</keyword>
<accession>K7FSE2</accession>
<evidence type="ECO:0000313" key="11">
    <source>
        <dbReference type="Ensembl" id="ENSPSIP00000010952.1"/>
    </source>
</evidence>
<dbReference type="HOGENOM" id="CLU_012526_1_2_1"/>
<dbReference type="InterPro" id="IPR000725">
    <property type="entry name" value="Olfact_rcpt"/>
</dbReference>
<feature type="domain" description="G-protein coupled receptors family 1 profile" evidence="10">
    <location>
        <begin position="40"/>
        <end position="289"/>
    </location>
</feature>
<dbReference type="OMA" id="GNVEMQG"/>
<dbReference type="AlphaFoldDB" id="K7FSE2"/>
<dbReference type="eggNOG" id="ENOG502SI4V">
    <property type="taxonomic scope" value="Eukaryota"/>
</dbReference>
<reference evidence="12" key="1">
    <citation type="submission" date="2011-10" db="EMBL/GenBank/DDBJ databases">
        <authorList>
            <consortium name="Soft-shell Turtle Genome Consortium"/>
        </authorList>
    </citation>
    <scope>NUCLEOTIDE SEQUENCE [LARGE SCALE GENOMIC DNA]</scope>
    <source>
        <strain evidence="12">Daiwa-1</strain>
    </source>
</reference>
<keyword evidence="7 9" id="KW-0472">Membrane</keyword>
<reference evidence="12" key="2">
    <citation type="journal article" date="2013" name="Nat. Genet.">
        <title>The draft genomes of soft-shell turtle and green sea turtle yield insights into the development and evolution of the turtle-specific body plan.</title>
        <authorList>
            <person name="Wang Z."/>
            <person name="Pascual-Anaya J."/>
            <person name="Zadissa A."/>
            <person name="Li W."/>
            <person name="Niimura Y."/>
            <person name="Huang Z."/>
            <person name="Li C."/>
            <person name="White S."/>
            <person name="Xiong Z."/>
            <person name="Fang D."/>
            <person name="Wang B."/>
            <person name="Ming Y."/>
            <person name="Chen Y."/>
            <person name="Zheng Y."/>
            <person name="Kuraku S."/>
            <person name="Pignatelli M."/>
            <person name="Herrero J."/>
            <person name="Beal K."/>
            <person name="Nozawa M."/>
            <person name="Li Q."/>
            <person name="Wang J."/>
            <person name="Zhang H."/>
            <person name="Yu L."/>
            <person name="Shigenobu S."/>
            <person name="Wang J."/>
            <person name="Liu J."/>
            <person name="Flicek P."/>
            <person name="Searle S."/>
            <person name="Wang J."/>
            <person name="Kuratani S."/>
            <person name="Yin Y."/>
            <person name="Aken B."/>
            <person name="Zhang G."/>
            <person name="Irie N."/>
        </authorList>
    </citation>
    <scope>NUCLEOTIDE SEQUENCE [LARGE SCALE GENOMIC DNA]</scope>
    <source>
        <strain evidence="12">Daiwa-1</strain>
    </source>
</reference>